<name>A0A2W5T9C5_9BACT</name>
<proteinExistence type="predicted"/>
<organism evidence="1 2">
    <name type="scientific">Archangium gephyra</name>
    <dbReference type="NCBI Taxonomy" id="48"/>
    <lineage>
        <taxon>Bacteria</taxon>
        <taxon>Pseudomonadati</taxon>
        <taxon>Myxococcota</taxon>
        <taxon>Myxococcia</taxon>
        <taxon>Myxococcales</taxon>
        <taxon>Cystobacterineae</taxon>
        <taxon>Archangiaceae</taxon>
        <taxon>Archangium</taxon>
    </lineage>
</organism>
<accession>A0A2W5T9C5</accession>
<dbReference type="EMBL" id="QFQP01000020">
    <property type="protein sequence ID" value="PZR09643.1"/>
    <property type="molecule type" value="Genomic_DNA"/>
</dbReference>
<sequence length="185" mass="20043">MVQRRVVRLGKRRAAWEKTDPREIADVEFQDRATGGLDLRPSVYVVSGEAADLHGKVVRVRAEHSATWMSPPRPVGTLEFNVDGATPAQLQPSAGETKFEYANSVHAELLLQSIDELLALIATVIAERETRAITLTGAEILGYVEGRQVAGDPEWTAVIGPVGAEQGEWGTAVANFRKKRNAAGS</sequence>
<comment type="caution">
    <text evidence="1">The sequence shown here is derived from an EMBL/GenBank/DDBJ whole genome shotgun (WGS) entry which is preliminary data.</text>
</comment>
<reference evidence="1 2" key="1">
    <citation type="submission" date="2017-08" db="EMBL/GenBank/DDBJ databases">
        <title>Infants hospitalized years apart are colonized by the same room-sourced microbial strains.</title>
        <authorList>
            <person name="Brooks B."/>
            <person name="Olm M.R."/>
            <person name="Firek B.A."/>
            <person name="Baker R."/>
            <person name="Thomas B.C."/>
            <person name="Morowitz M.J."/>
            <person name="Banfield J.F."/>
        </authorList>
    </citation>
    <scope>NUCLEOTIDE SEQUENCE [LARGE SCALE GENOMIC DNA]</scope>
    <source>
        <strain evidence="1">S2_003_000_R2_14</strain>
    </source>
</reference>
<dbReference type="AlphaFoldDB" id="A0A2W5T9C5"/>
<evidence type="ECO:0000313" key="1">
    <source>
        <dbReference type="EMBL" id="PZR09643.1"/>
    </source>
</evidence>
<evidence type="ECO:0000313" key="2">
    <source>
        <dbReference type="Proteomes" id="UP000249061"/>
    </source>
</evidence>
<protein>
    <submittedName>
        <fullName evidence="1">Uncharacterized protein</fullName>
    </submittedName>
</protein>
<dbReference type="Proteomes" id="UP000249061">
    <property type="component" value="Unassembled WGS sequence"/>
</dbReference>
<gene>
    <name evidence="1" type="ORF">DI536_22170</name>
</gene>